<protein>
    <submittedName>
        <fullName evidence="3">Uncharacterized protein</fullName>
    </submittedName>
</protein>
<gene>
    <name evidence="3" type="ORF">GCM10017635_06250</name>
</gene>
<feature type="compositionally biased region" description="Basic and acidic residues" evidence="1">
    <location>
        <begin position="1"/>
        <end position="21"/>
    </location>
</feature>
<reference evidence="3" key="1">
    <citation type="journal article" date="2014" name="Int. J. Syst. Evol. Microbiol.">
        <title>Complete genome sequence of Corynebacterium casei LMG S-19264T (=DSM 44701T), isolated from a smear-ripened cheese.</title>
        <authorList>
            <consortium name="US DOE Joint Genome Institute (JGI-PGF)"/>
            <person name="Walter F."/>
            <person name="Albersmeier A."/>
            <person name="Kalinowski J."/>
            <person name="Ruckert C."/>
        </authorList>
    </citation>
    <scope>NUCLEOTIDE SEQUENCE</scope>
    <source>
        <strain evidence="3">VKM B-2222</strain>
    </source>
</reference>
<dbReference type="EMBL" id="BSFH01000015">
    <property type="protein sequence ID" value="GLK63156.1"/>
    <property type="molecule type" value="Genomic_DNA"/>
</dbReference>
<keyword evidence="4" id="KW-1185">Reference proteome</keyword>
<evidence type="ECO:0000313" key="3">
    <source>
        <dbReference type="EMBL" id="GLK63156.1"/>
    </source>
</evidence>
<reference evidence="3" key="2">
    <citation type="submission" date="2023-01" db="EMBL/GenBank/DDBJ databases">
        <authorList>
            <person name="Sun Q."/>
            <person name="Evtushenko L."/>
        </authorList>
    </citation>
    <scope>NUCLEOTIDE SEQUENCE</scope>
    <source>
        <strain evidence="3">VKM B-2222</strain>
    </source>
</reference>
<proteinExistence type="predicted"/>
<feature type="transmembrane region" description="Helical" evidence="2">
    <location>
        <begin position="45"/>
        <end position="66"/>
    </location>
</feature>
<accession>A0AAD3NWV6</accession>
<organism evidence="3 4">
    <name type="scientific">Paracoccus kondratievae</name>
    <dbReference type="NCBI Taxonomy" id="135740"/>
    <lineage>
        <taxon>Bacteria</taxon>
        <taxon>Pseudomonadati</taxon>
        <taxon>Pseudomonadota</taxon>
        <taxon>Alphaproteobacteria</taxon>
        <taxon>Rhodobacterales</taxon>
        <taxon>Paracoccaceae</taxon>
        <taxon>Paracoccus</taxon>
    </lineage>
</organism>
<evidence type="ECO:0000256" key="1">
    <source>
        <dbReference type="SAM" id="MobiDB-lite"/>
    </source>
</evidence>
<dbReference type="AlphaFoldDB" id="A0AAD3NWV6"/>
<feature type="region of interest" description="Disordered" evidence="1">
    <location>
        <begin position="1"/>
        <end position="38"/>
    </location>
</feature>
<keyword evidence="2" id="KW-0812">Transmembrane</keyword>
<comment type="caution">
    <text evidence="3">The sequence shown here is derived from an EMBL/GenBank/DDBJ whole genome shotgun (WGS) entry which is preliminary data.</text>
</comment>
<dbReference type="RefSeq" id="WP_010397134.1">
    <property type="nucleotide sequence ID" value="NZ_BSFH01000015.1"/>
</dbReference>
<dbReference type="Proteomes" id="UP001143349">
    <property type="component" value="Unassembled WGS sequence"/>
</dbReference>
<evidence type="ECO:0000313" key="4">
    <source>
        <dbReference type="Proteomes" id="UP001143349"/>
    </source>
</evidence>
<sequence>MNIIHDEPVVHRVPPAEREPVQDNATETTPAPPSAGTVESGKIVLLNWCIMLAGIGVIIIGGLWLAG</sequence>
<keyword evidence="2" id="KW-1133">Transmembrane helix</keyword>
<keyword evidence="2" id="KW-0472">Membrane</keyword>
<name>A0AAD3NWV6_9RHOB</name>
<evidence type="ECO:0000256" key="2">
    <source>
        <dbReference type="SAM" id="Phobius"/>
    </source>
</evidence>